<feature type="compositionally biased region" description="Polar residues" evidence="1">
    <location>
        <begin position="705"/>
        <end position="717"/>
    </location>
</feature>
<accession>A0A8H7QPX8</accession>
<feature type="compositionally biased region" description="Polar residues" evidence="1">
    <location>
        <begin position="530"/>
        <end position="539"/>
    </location>
</feature>
<protein>
    <recommendedName>
        <fullName evidence="2">PH domain-containing protein</fullName>
    </recommendedName>
</protein>
<feature type="compositionally biased region" description="Polar residues" evidence="1">
    <location>
        <begin position="547"/>
        <end position="572"/>
    </location>
</feature>
<dbReference type="Gene3D" id="2.30.29.30">
    <property type="entry name" value="Pleckstrin-homology domain (PH domain)/Phosphotyrosine-binding domain (PTB)"/>
    <property type="match status" value="1"/>
</dbReference>
<reference evidence="3" key="1">
    <citation type="submission" date="2020-12" db="EMBL/GenBank/DDBJ databases">
        <title>Metabolic potential, ecology and presence of endohyphal bacteria is reflected in genomic diversity of Mucoromycotina.</title>
        <authorList>
            <person name="Muszewska A."/>
            <person name="Okrasinska A."/>
            <person name="Steczkiewicz K."/>
            <person name="Drgas O."/>
            <person name="Orlowska M."/>
            <person name="Perlinska-Lenart U."/>
            <person name="Aleksandrzak-Piekarczyk T."/>
            <person name="Szatraj K."/>
            <person name="Zielenkiewicz U."/>
            <person name="Pilsyk S."/>
            <person name="Malc E."/>
            <person name="Mieczkowski P."/>
            <person name="Kruszewska J.S."/>
            <person name="Biernat P."/>
            <person name="Pawlowska J."/>
        </authorList>
    </citation>
    <scope>NUCLEOTIDE SEQUENCE</scope>
    <source>
        <strain evidence="3">CBS 226.32</strain>
    </source>
</reference>
<feature type="region of interest" description="Disordered" evidence="1">
    <location>
        <begin position="661"/>
        <end position="719"/>
    </location>
</feature>
<dbReference type="OrthoDB" id="5563754at2759"/>
<evidence type="ECO:0000313" key="3">
    <source>
        <dbReference type="EMBL" id="KAG2196294.1"/>
    </source>
</evidence>
<dbReference type="Pfam" id="PF00169">
    <property type="entry name" value="PH"/>
    <property type="match status" value="1"/>
</dbReference>
<feature type="domain" description="PH" evidence="2">
    <location>
        <begin position="178"/>
        <end position="287"/>
    </location>
</feature>
<name>A0A8H7QPX8_9FUNG</name>
<dbReference type="SMART" id="SM00233">
    <property type="entry name" value="PH"/>
    <property type="match status" value="2"/>
</dbReference>
<comment type="caution">
    <text evidence="3">The sequence shown here is derived from an EMBL/GenBank/DDBJ whole genome shotgun (WGS) entry which is preliminary data.</text>
</comment>
<feature type="region of interest" description="Disordered" evidence="1">
    <location>
        <begin position="1"/>
        <end position="54"/>
    </location>
</feature>
<dbReference type="SUPFAM" id="SSF50729">
    <property type="entry name" value="PH domain-like"/>
    <property type="match status" value="1"/>
</dbReference>
<feature type="region of interest" description="Disordered" evidence="1">
    <location>
        <begin position="960"/>
        <end position="1032"/>
    </location>
</feature>
<feature type="compositionally biased region" description="Acidic residues" evidence="1">
    <location>
        <begin position="576"/>
        <end position="591"/>
    </location>
</feature>
<dbReference type="InterPro" id="IPR011993">
    <property type="entry name" value="PH-like_dom_sf"/>
</dbReference>
<feature type="region of interest" description="Disordered" evidence="1">
    <location>
        <begin position="519"/>
        <end position="603"/>
    </location>
</feature>
<dbReference type="Proteomes" id="UP000650833">
    <property type="component" value="Unassembled WGS sequence"/>
</dbReference>
<sequence length="1032" mass="116035">MMTAMKDDNAINTNKNKNKKRNSDITVDVDSDSISQSDYTPSPRPTKRKVSMATRRHSRMLYLEKYGLNQPGWHTSGDDFDSNNSATPTDEDHGMEFTDEPEGIEPELTLPATSAPNTQAITHYPMNRPLSIRNFVQNSTFQKRPARFIKPQKSEKNSEAPPAEFIEAHMLMEEYTEKVYMEGYLHKRNDLNSNGSSCGSKKWSIWYVELCGPVLTLWESETKGNSDVYPQYINITDSTVVNESRLTAETRPNLFSLNSAGANRFLLQAATKEEANRWILAIRLSCFECSRIQEIYTKSFIRRSQYANLLASKKANGNTTTEGFVQVRFPGSTGWKKFWAVVSNFKIEKRLFNKKTVPTNGQMMFFESRKAKYPMMTLENVVQVYTVYPESPKLINMATLFKLEGSLYKNKPNGRGQQLVSASSSALMMSSNTNELVQWLLGSFDAFKLYGRPNTLLEDPKNPLSLNFAESIGLFLELDEVESVDAGYGSTLLATKKEFTSLLQQKFLYGLPRPSIKTVSSAPERAAPSLPSQSHNTGLVDNRRLSNKSITSGQSRSNPGFAQPTQLRTVTCASDVSEDEDEEASDSDSDESLYKLGTKPEKPINTVDKSLLVKPITPNASKSSSEISEVSPATIPTTADLFLPPVTDMMIDDNFSHTVLSQTNNRFPTEKYPNDKTEEHTSSTSESEGSPNHRSPPSSKPFYAQQRSTSMMQLSQPPQHPWPMYGSTGSVVMGDYPSSLYGHNNSSSTNKWETSSVDPRMMAGGEQSYFNSHESIHQPQSHYANSTVGNDMDIEDDEDDNVPIGDNFIARDSLLHHAGNDKVSARQAEHHARATGQPLVHVNHNKKSASRVGFMGVISEKEREKKASRSNTMDDQMIMRERMMLEQRQQQMMMQQYMPPYNNGMMPMMMPMMDPRMIPMIDPRMIPPQQMMMYDPRMMPHSPMMQQQQHYGSMVIPSPSVSSGSSIVNGPRYQPSYSNESTGSINTERRAKQSNTRRATVMSSAGSISNNSIRSTATNFRYSSNTRRNNQH</sequence>
<dbReference type="InterPro" id="IPR058155">
    <property type="entry name" value="Skg3/CAF120-like_PH"/>
</dbReference>
<keyword evidence="4" id="KW-1185">Reference proteome</keyword>
<evidence type="ECO:0000259" key="2">
    <source>
        <dbReference type="PROSITE" id="PS50003"/>
    </source>
</evidence>
<feature type="compositionally biased region" description="Low complexity" evidence="1">
    <location>
        <begin position="960"/>
        <end position="971"/>
    </location>
</feature>
<evidence type="ECO:0000313" key="4">
    <source>
        <dbReference type="Proteomes" id="UP000650833"/>
    </source>
</evidence>
<dbReference type="Pfam" id="PF25381">
    <property type="entry name" value="PH_26"/>
    <property type="match status" value="1"/>
</dbReference>
<gene>
    <name evidence="3" type="ORF">INT46_008378</name>
</gene>
<dbReference type="EMBL" id="JAEPRC010000483">
    <property type="protein sequence ID" value="KAG2196294.1"/>
    <property type="molecule type" value="Genomic_DNA"/>
</dbReference>
<dbReference type="AlphaFoldDB" id="A0A8H7QPX8"/>
<feature type="compositionally biased region" description="Low complexity" evidence="1">
    <location>
        <begin position="24"/>
        <end position="38"/>
    </location>
</feature>
<organism evidence="3 4">
    <name type="scientific">Mucor plumbeus</name>
    <dbReference type="NCBI Taxonomy" id="97098"/>
    <lineage>
        <taxon>Eukaryota</taxon>
        <taxon>Fungi</taxon>
        <taxon>Fungi incertae sedis</taxon>
        <taxon>Mucoromycota</taxon>
        <taxon>Mucoromycotina</taxon>
        <taxon>Mucoromycetes</taxon>
        <taxon>Mucorales</taxon>
        <taxon>Mucorineae</taxon>
        <taxon>Mucoraceae</taxon>
        <taxon>Mucor</taxon>
    </lineage>
</organism>
<feature type="compositionally biased region" description="Polar residues" evidence="1">
    <location>
        <begin position="975"/>
        <end position="986"/>
    </location>
</feature>
<feature type="compositionally biased region" description="Polar residues" evidence="1">
    <location>
        <begin position="993"/>
        <end position="1032"/>
    </location>
</feature>
<dbReference type="InterPro" id="IPR001849">
    <property type="entry name" value="PH_domain"/>
</dbReference>
<evidence type="ECO:0000256" key="1">
    <source>
        <dbReference type="SAM" id="MobiDB-lite"/>
    </source>
</evidence>
<proteinExistence type="predicted"/>
<dbReference type="PROSITE" id="PS50003">
    <property type="entry name" value="PH_DOMAIN"/>
    <property type="match status" value="1"/>
</dbReference>
<feature type="compositionally biased region" description="Basic and acidic residues" evidence="1">
    <location>
        <begin position="668"/>
        <end position="681"/>
    </location>
</feature>
<feature type="region of interest" description="Disordered" evidence="1">
    <location>
        <begin position="73"/>
        <end position="101"/>
    </location>
</feature>
<feature type="compositionally biased region" description="Basic residues" evidence="1">
    <location>
        <begin position="45"/>
        <end position="54"/>
    </location>
</feature>